<evidence type="ECO:0000313" key="4">
    <source>
        <dbReference type="Proteomes" id="UP000095283"/>
    </source>
</evidence>
<dbReference type="WBParaSite" id="Hba_20373">
    <property type="protein sequence ID" value="Hba_20373"/>
    <property type="gene ID" value="Hba_20373"/>
</dbReference>
<accession>A0A1I7XSR7</accession>
<feature type="domain" description="Apple" evidence="3">
    <location>
        <begin position="547"/>
        <end position="628"/>
    </location>
</feature>
<proteinExistence type="predicted"/>
<protein>
    <submittedName>
        <fullName evidence="5">Apple domain-containing protein</fullName>
    </submittedName>
</protein>
<dbReference type="SUPFAM" id="SSF57414">
    <property type="entry name" value="Hairpin loop containing domain-like"/>
    <property type="match status" value="2"/>
</dbReference>
<sequence>MLLLKLVILLATTEDNQAIMNNEDGDSGNESDKRPAVLLFLCALNGRPHKRILNMSSREFSDMYITTLFYLGLIGPLTINAQNYRTVRPEDTTIISYSAYPLNINKESNIKTNLPEIEQIQYGKFAILYQKIIIQWTTHFASFKALPVLNARSDDGATADLKRQARHNLREITDSVNESSGTELPKPFIKLRMSPFNSVLFSTAPSLGYRPPPPPVRREIIMAPRCQYDTDKWALHPQSTITYATMFERSTGGSCEECLKHCAERQAAGVKTIHSIEVSTLHETVPVKDQKTTGGNGKSQVEDKEKLQMMRKEIPGINVHNQQIGDEVEAMVKHVMNEEKSIEKELNQLNREKKVAGQMEDQQAEKIDKDKKETKASEEGKHDQIKEAKKEITINGTKKSDNLKKTFLRYQHHIQAQQRRKNYKITLSTEAKLSSTISDIKETTISSIEISSKVDSVDAESSEENSKKITKNIKEKRTVENEMENKEEYRLHSMGSFEDSDYNDDIMLEAYNAVYEGSKSNDTFESTKISRDESIEISSEISHESVCASEDKVVMVEFPSATRQPFKADIKKIEVATTEQCTDLCAKDDDCSAAIYSTNSCELSSTLARHSRPELYPSLNCSYIEKACVPQTVIRGYSTHMIGVADHILAGHVEEVEDALSLEQCISSCLRARSRHGFHCLSAMWYPMDRSQNCLLNSESRKSKPRLFIPEEVGLHMVYFELSDTNNSKQLFDKSIRRLDTPDISSHWTFWSSCDGKSENAMRFRYMKCSEKYDIRQCPKETAFCGSSKLKGPLVRKIESPKI</sequence>
<feature type="signal peptide" evidence="2">
    <location>
        <begin position="1"/>
        <end position="18"/>
    </location>
</feature>
<keyword evidence="2" id="KW-0732">Signal</keyword>
<feature type="region of interest" description="Disordered" evidence="1">
    <location>
        <begin position="354"/>
        <end position="383"/>
    </location>
</feature>
<evidence type="ECO:0000313" key="5">
    <source>
        <dbReference type="WBParaSite" id="Hba_20373"/>
    </source>
</evidence>
<organism evidence="4 5">
    <name type="scientific">Heterorhabditis bacteriophora</name>
    <name type="common">Entomopathogenic nematode worm</name>
    <dbReference type="NCBI Taxonomy" id="37862"/>
    <lineage>
        <taxon>Eukaryota</taxon>
        <taxon>Metazoa</taxon>
        <taxon>Ecdysozoa</taxon>
        <taxon>Nematoda</taxon>
        <taxon>Chromadorea</taxon>
        <taxon>Rhabditida</taxon>
        <taxon>Rhabditina</taxon>
        <taxon>Rhabditomorpha</taxon>
        <taxon>Strongyloidea</taxon>
        <taxon>Heterorhabditidae</taxon>
        <taxon>Heterorhabditis</taxon>
    </lineage>
</organism>
<evidence type="ECO:0000256" key="2">
    <source>
        <dbReference type="SAM" id="SignalP"/>
    </source>
</evidence>
<dbReference type="InterPro" id="IPR003609">
    <property type="entry name" value="Pan_app"/>
</dbReference>
<dbReference type="Gene3D" id="3.50.4.10">
    <property type="entry name" value="Hepatocyte Growth Factor"/>
    <property type="match status" value="1"/>
</dbReference>
<dbReference type="AlphaFoldDB" id="A0A1I7XSR7"/>
<evidence type="ECO:0000259" key="3">
    <source>
        <dbReference type="PROSITE" id="PS50948"/>
    </source>
</evidence>
<dbReference type="PROSITE" id="PS50948">
    <property type="entry name" value="PAN"/>
    <property type="match status" value="1"/>
</dbReference>
<dbReference type="Proteomes" id="UP000095283">
    <property type="component" value="Unplaced"/>
</dbReference>
<reference evidence="5" key="1">
    <citation type="submission" date="2016-11" db="UniProtKB">
        <authorList>
            <consortium name="WormBaseParasite"/>
        </authorList>
    </citation>
    <scope>IDENTIFICATION</scope>
</reference>
<evidence type="ECO:0000256" key="1">
    <source>
        <dbReference type="SAM" id="MobiDB-lite"/>
    </source>
</evidence>
<feature type="chain" id="PRO_5009311386" evidence="2">
    <location>
        <begin position="19"/>
        <end position="803"/>
    </location>
</feature>
<dbReference type="Pfam" id="PF00024">
    <property type="entry name" value="PAN_1"/>
    <property type="match status" value="2"/>
</dbReference>
<dbReference type="CDD" id="cd01099">
    <property type="entry name" value="PAN_AP_HGF"/>
    <property type="match status" value="1"/>
</dbReference>
<feature type="compositionally biased region" description="Basic and acidic residues" evidence="1">
    <location>
        <begin position="363"/>
        <end position="383"/>
    </location>
</feature>
<dbReference type="SMART" id="SM00473">
    <property type="entry name" value="PAN_AP"/>
    <property type="match status" value="2"/>
</dbReference>
<keyword evidence="4" id="KW-1185">Reference proteome</keyword>
<name>A0A1I7XSR7_HETBA</name>